<evidence type="ECO:0000313" key="2">
    <source>
        <dbReference type="Proteomes" id="UP001236507"/>
    </source>
</evidence>
<accession>A0ABT6Y5D8</accession>
<gene>
    <name evidence="1" type="primary">raiA</name>
    <name evidence="1" type="ORF">QM524_06190</name>
</gene>
<dbReference type="RefSeq" id="WP_095160830.1">
    <property type="nucleotide sequence ID" value="NZ_JASHIF010000004.1"/>
</dbReference>
<sequence length="118" mass="13438">MKLQVHSIHFDADKKLLEFIQSKLNKLDTFYDKITGGEVFLRLDKGDSTKVRSKTLEVKINLPGATLFVREMATTFEEAMDIAIEALKVQLKRFKEKAQEKSLGSRQVLMNLSMASES</sequence>
<dbReference type="InterPro" id="IPR036567">
    <property type="entry name" value="RHF-like"/>
</dbReference>
<reference evidence="1 2" key="1">
    <citation type="submission" date="2023-05" db="EMBL/GenBank/DDBJ databases">
        <title>Novel species of genus Flectobacillus isolated from stream in China.</title>
        <authorList>
            <person name="Lu H."/>
        </authorList>
    </citation>
    <scope>NUCLEOTIDE SEQUENCE [LARGE SCALE GENOMIC DNA]</scope>
    <source>
        <strain evidence="1 2">KCTC 42575</strain>
    </source>
</reference>
<protein>
    <submittedName>
        <fullName evidence="1">Ribosome-associated translation inhibitor RaiA</fullName>
    </submittedName>
</protein>
<dbReference type="InterPro" id="IPR003489">
    <property type="entry name" value="RHF/RaiA"/>
</dbReference>
<name>A0ABT6Y5D8_9BACT</name>
<dbReference type="NCBIfam" id="TIGR00741">
    <property type="entry name" value="yfiA"/>
    <property type="match status" value="1"/>
</dbReference>
<dbReference type="SUPFAM" id="SSF69754">
    <property type="entry name" value="Ribosome binding protein Y (YfiA homologue)"/>
    <property type="match status" value="1"/>
</dbReference>
<dbReference type="Pfam" id="PF02482">
    <property type="entry name" value="Ribosomal_S30AE"/>
    <property type="match status" value="1"/>
</dbReference>
<proteinExistence type="predicted"/>
<dbReference type="Gene3D" id="3.30.160.100">
    <property type="entry name" value="Ribosome hibernation promotion factor-like"/>
    <property type="match status" value="1"/>
</dbReference>
<dbReference type="EMBL" id="JASHIF010000004">
    <property type="protein sequence ID" value="MDI9858788.1"/>
    <property type="molecule type" value="Genomic_DNA"/>
</dbReference>
<keyword evidence="2" id="KW-1185">Reference proteome</keyword>
<comment type="caution">
    <text evidence="1">The sequence shown here is derived from an EMBL/GenBank/DDBJ whole genome shotgun (WGS) entry which is preliminary data.</text>
</comment>
<dbReference type="Proteomes" id="UP001236507">
    <property type="component" value="Unassembled WGS sequence"/>
</dbReference>
<dbReference type="CDD" id="cd00552">
    <property type="entry name" value="RaiA"/>
    <property type="match status" value="1"/>
</dbReference>
<evidence type="ECO:0000313" key="1">
    <source>
        <dbReference type="EMBL" id="MDI9858788.1"/>
    </source>
</evidence>
<organism evidence="1 2">
    <name type="scientific">Flectobacillus roseus</name>
    <dbReference type="NCBI Taxonomy" id="502259"/>
    <lineage>
        <taxon>Bacteria</taxon>
        <taxon>Pseudomonadati</taxon>
        <taxon>Bacteroidota</taxon>
        <taxon>Cytophagia</taxon>
        <taxon>Cytophagales</taxon>
        <taxon>Flectobacillaceae</taxon>
        <taxon>Flectobacillus</taxon>
    </lineage>
</organism>